<evidence type="ECO:0000256" key="6">
    <source>
        <dbReference type="SAM" id="Phobius"/>
    </source>
</evidence>
<evidence type="ECO:0000256" key="1">
    <source>
        <dbReference type="ARBA" id="ARBA00004651"/>
    </source>
</evidence>
<feature type="transmembrane region" description="Helical" evidence="6">
    <location>
        <begin position="386"/>
        <end position="403"/>
    </location>
</feature>
<evidence type="ECO:0000256" key="3">
    <source>
        <dbReference type="ARBA" id="ARBA00022692"/>
    </source>
</evidence>
<dbReference type="PROSITE" id="PS51465">
    <property type="entry name" value="KAZAL_2"/>
    <property type="match status" value="2"/>
</dbReference>
<gene>
    <name evidence="8" type="ORF">BINO364_LOCUS16197</name>
</gene>
<dbReference type="PANTHER" id="PTHR11388:SF100">
    <property type="entry name" value="SOLUTE CARRIER ORGANIC ANION TRANSPORTER FAMILY MEMBER 4A1"/>
    <property type="match status" value="1"/>
</dbReference>
<keyword evidence="4 6" id="KW-1133">Transmembrane helix</keyword>
<accession>A0A8J9VV46</accession>
<dbReference type="PANTHER" id="PTHR11388">
    <property type="entry name" value="ORGANIC ANION TRANSPORTER"/>
    <property type="match status" value="1"/>
</dbReference>
<name>A0A8J9VV46_9NEOP</name>
<feature type="non-terminal residue" evidence="8">
    <location>
        <position position="862"/>
    </location>
</feature>
<keyword evidence="3 6" id="KW-0812">Transmembrane</keyword>
<feature type="domain" description="Kazal-like" evidence="7">
    <location>
        <begin position="666"/>
        <end position="721"/>
    </location>
</feature>
<keyword evidence="5 6" id="KW-0472">Membrane</keyword>
<evidence type="ECO:0000313" key="8">
    <source>
        <dbReference type="EMBL" id="CAH0731308.1"/>
    </source>
</evidence>
<dbReference type="InterPro" id="IPR004156">
    <property type="entry name" value="OATP"/>
</dbReference>
<organism evidence="8 9">
    <name type="scientific">Brenthis ino</name>
    <name type="common">lesser marbled fritillary</name>
    <dbReference type="NCBI Taxonomy" id="405034"/>
    <lineage>
        <taxon>Eukaryota</taxon>
        <taxon>Metazoa</taxon>
        <taxon>Ecdysozoa</taxon>
        <taxon>Arthropoda</taxon>
        <taxon>Hexapoda</taxon>
        <taxon>Insecta</taxon>
        <taxon>Pterygota</taxon>
        <taxon>Neoptera</taxon>
        <taxon>Endopterygota</taxon>
        <taxon>Lepidoptera</taxon>
        <taxon>Glossata</taxon>
        <taxon>Ditrysia</taxon>
        <taxon>Papilionoidea</taxon>
        <taxon>Nymphalidae</taxon>
        <taxon>Heliconiinae</taxon>
        <taxon>Argynnini</taxon>
        <taxon>Brenthis</taxon>
    </lineage>
</organism>
<dbReference type="Pfam" id="PF03137">
    <property type="entry name" value="OATP"/>
    <property type="match status" value="2"/>
</dbReference>
<feature type="transmembrane region" description="Helical" evidence="6">
    <location>
        <begin position="243"/>
        <end position="266"/>
    </location>
</feature>
<sequence length="862" mass="95697">VKFNLVREESVIVNYTELLLYHFLIVIVAYAGVKFSAPVLMEFCNLKAMKMTILMSVAACIVFVVMTVIPRCDHGEVAGLSETVYEHPECSLSCNCHPRWNEFQPVCVMDKMVTYVSPCQAGCRSTETINGFFVYSNCTCSAGGHAQLGACSNVRCTQSFHLHGMLLYTVITFTVLVFQAQGVLLLRIVDQRDKSVVMGLAWSMVAFICFVCGHLIFIGIGLATCNWYEVEKCHLQNHLYPTFIGGTSALLALLSIIISIGSYICLRVSNKMSSDREQLARGNDGANGTDESCRDPFINENVKNRVLSWFNPKKFDPRKLRGVLMGVTIITTVGEICTYKLLVQDIKSGEIPFYTPDLMIVALSIFEALVAPFVSWWGYGQRRTMLLAYSSLVTVCSISWFFIPNVEERSVSELCGAAEQINIKFEGTTTRSITRLSILTCTGVSFILARTGCWSHGIAYSDEYAPSRTSVHYGVVLLSRVVVLIIGERIMTSLLETNLSIQTLILVLSLAVNVIQLLFIVPKVVPEVDGVQRTALSDEDRGFFLSLGRVMCNSVAITQMLAMGLMAAALWGYVYNESEIVKVKFNWVREDNGIVNYTELLLYHFLVVIVAYAGVKFSAPILMEFCNLKAMKQTILMSMAACIVFVVMTFMPRCDHGEVAGLSETVFGHPECSLPCNCLPRWNEFQPVCVMDEMVTYLSPCQAGCRSTETINGFFVYSNCTCTAGGRAQLGACSNVHCHDSYHLHGMLLFIITTFTVLVFQAQGVLLLRIVDQRDKSVVMGLAWSMVAFICFVCGHLIFIGIGVATCNWYEVEKCHLQSHLYPSFIGGTSALLAFLSIIISIGSYICLRVSNKVKLDQNTRL</sequence>
<keyword evidence="2" id="KW-1003">Cell membrane</keyword>
<feature type="transmembrane region" description="Helical" evidence="6">
    <location>
        <begin position="200"/>
        <end position="223"/>
    </location>
</feature>
<evidence type="ECO:0000256" key="2">
    <source>
        <dbReference type="ARBA" id="ARBA00022475"/>
    </source>
</evidence>
<feature type="transmembrane region" description="Helical" evidence="6">
    <location>
        <begin position="594"/>
        <end position="615"/>
    </location>
</feature>
<feature type="transmembrane region" description="Helical" evidence="6">
    <location>
        <begin position="165"/>
        <end position="188"/>
    </location>
</feature>
<comment type="subcellular location">
    <subcellularLocation>
        <location evidence="1">Cell membrane</location>
        <topology evidence="1">Multi-pass membrane protein</topology>
    </subcellularLocation>
</comment>
<dbReference type="InterPro" id="IPR002350">
    <property type="entry name" value="Kazal_dom"/>
</dbReference>
<dbReference type="GO" id="GO:0016323">
    <property type="term" value="C:basolateral plasma membrane"/>
    <property type="evidence" value="ECO:0007669"/>
    <property type="project" value="TreeGrafter"/>
</dbReference>
<feature type="transmembrane region" description="Helical" evidence="6">
    <location>
        <begin position="635"/>
        <end position="652"/>
    </location>
</feature>
<feature type="transmembrane region" description="Helical" evidence="6">
    <location>
        <begin position="20"/>
        <end position="40"/>
    </location>
</feature>
<reference evidence="8" key="1">
    <citation type="submission" date="2021-12" db="EMBL/GenBank/DDBJ databases">
        <authorList>
            <person name="Martin H S."/>
        </authorList>
    </citation>
    <scope>NUCLEOTIDE SEQUENCE</scope>
</reference>
<evidence type="ECO:0000256" key="4">
    <source>
        <dbReference type="ARBA" id="ARBA00022989"/>
    </source>
</evidence>
<feature type="transmembrane region" description="Helical" evidence="6">
    <location>
        <begin position="782"/>
        <end position="805"/>
    </location>
</feature>
<feature type="transmembrane region" description="Helical" evidence="6">
    <location>
        <begin position="499"/>
        <end position="521"/>
    </location>
</feature>
<feature type="transmembrane region" description="Helical" evidence="6">
    <location>
        <begin position="542"/>
        <end position="574"/>
    </location>
</feature>
<evidence type="ECO:0000259" key="7">
    <source>
        <dbReference type="PROSITE" id="PS51465"/>
    </source>
</evidence>
<dbReference type="EMBL" id="OV170229">
    <property type="protein sequence ID" value="CAH0731308.1"/>
    <property type="molecule type" value="Genomic_DNA"/>
</dbReference>
<feature type="transmembrane region" description="Helical" evidence="6">
    <location>
        <begin position="747"/>
        <end position="770"/>
    </location>
</feature>
<dbReference type="OrthoDB" id="5062115at2759"/>
<feature type="transmembrane region" description="Helical" evidence="6">
    <location>
        <begin position="52"/>
        <end position="69"/>
    </location>
</feature>
<feature type="transmembrane region" description="Helical" evidence="6">
    <location>
        <begin position="358"/>
        <end position="379"/>
    </location>
</feature>
<feature type="non-terminal residue" evidence="8">
    <location>
        <position position="1"/>
    </location>
</feature>
<dbReference type="Proteomes" id="UP000838878">
    <property type="component" value="Chromosome 9"/>
</dbReference>
<dbReference type="GO" id="GO:0015347">
    <property type="term" value="F:sodium-independent organic anion transmembrane transporter activity"/>
    <property type="evidence" value="ECO:0007669"/>
    <property type="project" value="TreeGrafter"/>
</dbReference>
<proteinExistence type="predicted"/>
<evidence type="ECO:0000256" key="5">
    <source>
        <dbReference type="ARBA" id="ARBA00023136"/>
    </source>
</evidence>
<dbReference type="AlphaFoldDB" id="A0A8J9VV46"/>
<keyword evidence="9" id="KW-1185">Reference proteome</keyword>
<feature type="transmembrane region" description="Helical" evidence="6">
    <location>
        <begin position="825"/>
        <end position="848"/>
    </location>
</feature>
<dbReference type="GO" id="GO:0043252">
    <property type="term" value="P:sodium-independent organic anion transport"/>
    <property type="evidence" value="ECO:0007669"/>
    <property type="project" value="TreeGrafter"/>
</dbReference>
<evidence type="ECO:0000313" key="9">
    <source>
        <dbReference type="Proteomes" id="UP000838878"/>
    </source>
</evidence>
<feature type="transmembrane region" description="Helical" evidence="6">
    <location>
        <begin position="323"/>
        <end position="342"/>
    </location>
</feature>
<protein>
    <recommendedName>
        <fullName evidence="7">Kazal-like domain-containing protein</fullName>
    </recommendedName>
</protein>
<feature type="domain" description="Kazal-like" evidence="7">
    <location>
        <begin position="84"/>
        <end position="139"/>
    </location>
</feature>